<feature type="domain" description="Glyoxalase/fosfomycin resistance/dioxygenase" evidence="1">
    <location>
        <begin position="6"/>
        <end position="133"/>
    </location>
</feature>
<keyword evidence="3" id="KW-1185">Reference proteome</keyword>
<dbReference type="PANTHER" id="PTHR33990">
    <property type="entry name" value="PROTEIN YJDN-RELATED"/>
    <property type="match status" value="1"/>
</dbReference>
<reference evidence="2 3" key="1">
    <citation type="journal article" date="2019" name="Int. J. Syst. Evol. Microbiol.">
        <title>The Global Catalogue of Microorganisms (GCM) 10K type strain sequencing project: providing services to taxonomists for standard genome sequencing and annotation.</title>
        <authorList>
            <consortium name="The Broad Institute Genomics Platform"/>
            <consortium name="The Broad Institute Genome Sequencing Center for Infectious Disease"/>
            <person name="Wu L."/>
            <person name="Ma J."/>
        </authorList>
    </citation>
    <scope>NUCLEOTIDE SEQUENCE [LARGE SCALE GENOMIC DNA]</scope>
    <source>
        <strain evidence="2 3">JCM 16242</strain>
    </source>
</reference>
<comment type="caution">
    <text evidence="2">The sequence shown here is derived from an EMBL/GenBank/DDBJ whole genome shotgun (WGS) entry which is preliminary data.</text>
</comment>
<dbReference type="InterPro" id="IPR029068">
    <property type="entry name" value="Glyas_Bleomycin-R_OHBP_Dase"/>
</dbReference>
<evidence type="ECO:0000313" key="3">
    <source>
        <dbReference type="Proteomes" id="UP001500657"/>
    </source>
</evidence>
<accession>A0ABN0U9B3</accession>
<dbReference type="Gene3D" id="3.10.180.10">
    <property type="entry name" value="2,3-Dihydroxybiphenyl 1,2-Dioxygenase, domain 1"/>
    <property type="match status" value="1"/>
</dbReference>
<protein>
    <submittedName>
        <fullName evidence="2">VOC family protein</fullName>
    </submittedName>
</protein>
<organism evidence="2 3">
    <name type="scientific">Rhodanobacter caeni</name>
    <dbReference type="NCBI Taxonomy" id="657654"/>
    <lineage>
        <taxon>Bacteria</taxon>
        <taxon>Pseudomonadati</taxon>
        <taxon>Pseudomonadota</taxon>
        <taxon>Gammaproteobacteria</taxon>
        <taxon>Lysobacterales</taxon>
        <taxon>Rhodanobacteraceae</taxon>
        <taxon>Rhodanobacter</taxon>
    </lineage>
</organism>
<gene>
    <name evidence="2" type="ORF">GCM10009126_05890</name>
</gene>
<name>A0ABN0U9B3_9GAMM</name>
<proteinExistence type="predicted"/>
<dbReference type="PANTHER" id="PTHR33990:SF1">
    <property type="entry name" value="PROTEIN YJDN"/>
    <property type="match status" value="1"/>
</dbReference>
<dbReference type="RefSeq" id="WP_343879987.1">
    <property type="nucleotide sequence ID" value="NZ_BAAAFO010000001.1"/>
</dbReference>
<dbReference type="SUPFAM" id="SSF54593">
    <property type="entry name" value="Glyoxalase/Bleomycin resistance protein/Dihydroxybiphenyl dioxygenase"/>
    <property type="match status" value="1"/>
</dbReference>
<dbReference type="Pfam" id="PF00903">
    <property type="entry name" value="Glyoxalase"/>
    <property type="match status" value="1"/>
</dbReference>
<dbReference type="CDD" id="cd06588">
    <property type="entry name" value="PhnB_like"/>
    <property type="match status" value="1"/>
</dbReference>
<evidence type="ECO:0000313" key="2">
    <source>
        <dbReference type="EMBL" id="GAA0243023.1"/>
    </source>
</evidence>
<dbReference type="InterPro" id="IPR004360">
    <property type="entry name" value="Glyas_Fos-R_dOase_dom"/>
</dbReference>
<sequence>MNIVSYLFFKDAAAEAFDFYARALGGKVTMKMTMGDMPGTEALPAEARHLIAHVRLEVGDAVLMGSDWCGPTPEPYPGIHGSAVSLGVDDPGEAERVFQALGEGGQVTMPIAETSWALRFGMLTDRFGARWMVNCNRPAAGNGA</sequence>
<dbReference type="EMBL" id="BAAAFO010000001">
    <property type="protein sequence ID" value="GAA0243023.1"/>
    <property type="molecule type" value="Genomic_DNA"/>
</dbReference>
<evidence type="ECO:0000259" key="1">
    <source>
        <dbReference type="Pfam" id="PF00903"/>
    </source>
</evidence>
<dbReference type="InterPro" id="IPR028973">
    <property type="entry name" value="PhnB-like"/>
</dbReference>
<dbReference type="Proteomes" id="UP001500657">
    <property type="component" value="Unassembled WGS sequence"/>
</dbReference>